<dbReference type="InterPro" id="IPR018484">
    <property type="entry name" value="FGGY_N"/>
</dbReference>
<evidence type="ECO:0000256" key="1">
    <source>
        <dbReference type="ARBA" id="ARBA00009156"/>
    </source>
</evidence>
<name>A0AAF0AKS3_9GAMM</name>
<keyword evidence="3 6" id="KW-0418">Kinase</keyword>
<keyword evidence="7" id="KW-1185">Reference proteome</keyword>
<dbReference type="KEGG" id="dce:O6P33_10280"/>
<dbReference type="InterPro" id="IPR050406">
    <property type="entry name" value="FGGY_Carb_Kinase"/>
</dbReference>
<dbReference type="InterPro" id="IPR043129">
    <property type="entry name" value="ATPase_NBD"/>
</dbReference>
<dbReference type="PANTHER" id="PTHR43095:SF5">
    <property type="entry name" value="XYLULOSE KINASE"/>
    <property type="match status" value="1"/>
</dbReference>
<accession>A0AAF0AKS3</accession>
<dbReference type="InterPro" id="IPR018485">
    <property type="entry name" value="FGGY_C"/>
</dbReference>
<organism evidence="6 7">
    <name type="scientific">Denitrificimonas caeni</name>
    <dbReference type="NCBI Taxonomy" id="521720"/>
    <lineage>
        <taxon>Bacteria</taxon>
        <taxon>Pseudomonadati</taxon>
        <taxon>Pseudomonadota</taxon>
        <taxon>Gammaproteobacteria</taxon>
        <taxon>Pseudomonadales</taxon>
        <taxon>Pseudomonadaceae</taxon>
        <taxon>Denitrificimonas</taxon>
    </lineage>
</organism>
<dbReference type="PANTHER" id="PTHR43095">
    <property type="entry name" value="SUGAR KINASE"/>
    <property type="match status" value="1"/>
</dbReference>
<dbReference type="Pfam" id="PF00370">
    <property type="entry name" value="FGGY_N"/>
    <property type="match status" value="1"/>
</dbReference>
<evidence type="ECO:0000259" key="5">
    <source>
        <dbReference type="Pfam" id="PF02782"/>
    </source>
</evidence>
<dbReference type="EMBL" id="CP114976">
    <property type="protein sequence ID" value="WBE24748.1"/>
    <property type="molecule type" value="Genomic_DNA"/>
</dbReference>
<dbReference type="CDD" id="cd07779">
    <property type="entry name" value="ASKHA_NBD_FGGY_YgcE-like"/>
    <property type="match status" value="1"/>
</dbReference>
<dbReference type="SUPFAM" id="SSF53067">
    <property type="entry name" value="Actin-like ATPase domain"/>
    <property type="match status" value="2"/>
</dbReference>
<dbReference type="PIRSF" id="PIRSF000538">
    <property type="entry name" value="GlpK"/>
    <property type="match status" value="1"/>
</dbReference>
<evidence type="ECO:0000256" key="2">
    <source>
        <dbReference type="ARBA" id="ARBA00022679"/>
    </source>
</evidence>
<protein>
    <submittedName>
        <fullName evidence="6">FGGY-family carbohydrate kinase</fullName>
    </submittedName>
</protein>
<dbReference type="Pfam" id="PF02782">
    <property type="entry name" value="FGGY_C"/>
    <property type="match status" value="1"/>
</dbReference>
<dbReference type="RefSeq" id="WP_269817692.1">
    <property type="nucleotide sequence ID" value="NZ_CP114976.1"/>
</dbReference>
<dbReference type="GO" id="GO:0005975">
    <property type="term" value="P:carbohydrate metabolic process"/>
    <property type="evidence" value="ECO:0007669"/>
    <property type="project" value="InterPro"/>
</dbReference>
<evidence type="ECO:0000259" key="4">
    <source>
        <dbReference type="Pfam" id="PF00370"/>
    </source>
</evidence>
<dbReference type="Proteomes" id="UP001212189">
    <property type="component" value="Chromosome"/>
</dbReference>
<dbReference type="GO" id="GO:0016301">
    <property type="term" value="F:kinase activity"/>
    <property type="evidence" value="ECO:0007669"/>
    <property type="project" value="UniProtKB-KW"/>
</dbReference>
<reference evidence="6 7" key="1">
    <citation type="submission" date="2022-12" db="EMBL/GenBank/DDBJ databases">
        <title>Coexistence and Characterization of a Novel Tigecycline Resistance gene tet(X) variant and blaNDM-1 in a Pseudomonas caeni Isolate of Chicken Origin.</title>
        <authorList>
            <person name="Lu X."/>
            <person name="Zhang L."/>
            <person name="Li R."/>
            <person name="Wang Z."/>
        </authorList>
    </citation>
    <scope>NUCLEOTIDE SEQUENCE [LARGE SCALE GENOMIC DNA]</scope>
    <source>
        <strain evidence="6 7">CE14</strain>
    </source>
</reference>
<feature type="domain" description="Carbohydrate kinase FGGY N-terminal" evidence="4">
    <location>
        <begin position="14"/>
        <end position="262"/>
    </location>
</feature>
<evidence type="ECO:0000256" key="3">
    <source>
        <dbReference type="ARBA" id="ARBA00022777"/>
    </source>
</evidence>
<proteinExistence type="inferred from homology"/>
<sequence length="527" mass="58543">MSAEQAVNNSTKDYVLSIDNGTQSVRAMLFDVSGNLHGLSRIEIEPYVSAQPGWAEQEADYYWQAVGQACQQLWQQVSIDKTQIKGVSVTTQRGTVVHVDQQGRALRPAMVWLDQRLADVSTPLPNPWRSLFKLVGAASIVNYFRGQAEINWVAQHQTEIHALTHKVLLLSGYLNYQLSGRFVDSVASCVGYLPFDYKKLRWAAKGDWKWHALAVRREQLPELIAPGELLGHVHAAASVHTGLPEGLPIIAAAADKACEVLGAGAVDESIACLSYGTTATINTTRSKYLEVTRLIPAYPAAIPKHFTTEVMIYRGFWMVSWFKREFGLREQQRAERLGVSVESLFEELIEQVPAGSMGLMLQPYWSPGVREPGLDAKGAIIGFGDVHTRAHIYRAILEGLAYGLRQGKEQIEKRSGVPIQRLRVSGGGSQSDAILQITADIFGLPVERPHTIETSGLGAAIACMVGVGLQPDFTTAVQSMTRAGEVFYPNKENHALYNRLYREVYCKMYQRLQPLYQNIRRITGYPK</sequence>
<dbReference type="InterPro" id="IPR000577">
    <property type="entry name" value="Carb_kinase_FGGY"/>
</dbReference>
<gene>
    <name evidence="6" type="ORF">O6P33_10280</name>
</gene>
<evidence type="ECO:0000313" key="7">
    <source>
        <dbReference type="Proteomes" id="UP001212189"/>
    </source>
</evidence>
<dbReference type="Gene3D" id="3.30.420.40">
    <property type="match status" value="2"/>
</dbReference>
<feature type="domain" description="Carbohydrate kinase FGGY C-terminal" evidence="5">
    <location>
        <begin position="273"/>
        <end position="465"/>
    </location>
</feature>
<dbReference type="AlphaFoldDB" id="A0AAF0AKS3"/>
<keyword evidence="2" id="KW-0808">Transferase</keyword>
<comment type="similarity">
    <text evidence="1">Belongs to the FGGY kinase family.</text>
</comment>
<evidence type="ECO:0000313" key="6">
    <source>
        <dbReference type="EMBL" id="WBE24748.1"/>
    </source>
</evidence>